<keyword evidence="3" id="KW-0418">Kinase</keyword>
<feature type="transmembrane region" description="Helical" evidence="1">
    <location>
        <begin position="60"/>
        <end position="80"/>
    </location>
</feature>
<reference evidence="3 4" key="1">
    <citation type="submission" date="2016-10" db="EMBL/GenBank/DDBJ databases">
        <authorList>
            <person name="de Groot N.N."/>
        </authorList>
    </citation>
    <scope>NUCLEOTIDE SEQUENCE [LARGE SCALE GENOMIC DNA]</scope>
    <source>
        <strain evidence="3 4">DSM 21668</strain>
    </source>
</reference>
<feature type="transmembrane region" description="Helical" evidence="1">
    <location>
        <begin position="92"/>
        <end position="115"/>
    </location>
</feature>
<sequence length="363" mass="41600">MVRIFSYDFIFSRNPRIRLWRHGIFWLGWIIFSVLIYLPVNARSGDGSWGDVVTVTLFETLLFTVFSHAVFAYLLAYWLIPRFFYTRQFGWFVVGFLFIMVLQAFCAFCVGQVFARPFRLTIGFPARSGNLWYGMLAGVRGGMTVGGFLAAIVIMKNLFRQQELTASIQQEKLSAELQLLKSQIHPHFLFNTLNNLYSLTLKSSPESPQVVLKLSSLLRYILYECNAPTVLLEKEVAFLKDYVELEQLRYGRRLDVSQTFSGNFGDCFIAPLLLVPFVENAFKHGTSQQLDQAWISLDLAVEEKTLNFRLINSHDPTYAAQSPGGIGLVNVRKRLDLLYPGAYELKMIREEETFLVAMTLRLA</sequence>
<keyword evidence="1" id="KW-0812">Transmembrane</keyword>
<feature type="transmembrane region" description="Helical" evidence="1">
    <location>
        <begin position="131"/>
        <end position="154"/>
    </location>
</feature>
<feature type="domain" description="Signal transduction histidine kinase internal region" evidence="2">
    <location>
        <begin position="175"/>
        <end position="254"/>
    </location>
</feature>
<keyword evidence="1" id="KW-1133">Transmembrane helix</keyword>
<dbReference type="PANTHER" id="PTHR34220:SF7">
    <property type="entry name" value="SENSOR HISTIDINE KINASE YPDA"/>
    <property type="match status" value="1"/>
</dbReference>
<accession>A0A1G9LBP5</accession>
<dbReference type="InterPro" id="IPR010559">
    <property type="entry name" value="Sig_transdc_His_kin_internal"/>
</dbReference>
<dbReference type="GO" id="GO:0016020">
    <property type="term" value="C:membrane"/>
    <property type="evidence" value="ECO:0007669"/>
    <property type="project" value="InterPro"/>
</dbReference>
<proteinExistence type="predicted"/>
<organism evidence="3 4">
    <name type="scientific">Siphonobacter aquaeclarae</name>
    <dbReference type="NCBI Taxonomy" id="563176"/>
    <lineage>
        <taxon>Bacteria</taxon>
        <taxon>Pseudomonadati</taxon>
        <taxon>Bacteroidota</taxon>
        <taxon>Cytophagia</taxon>
        <taxon>Cytophagales</taxon>
        <taxon>Cytophagaceae</taxon>
        <taxon>Siphonobacter</taxon>
    </lineage>
</organism>
<dbReference type="OrthoDB" id="9792992at2"/>
<evidence type="ECO:0000313" key="3">
    <source>
        <dbReference type="EMBL" id="SDL58955.1"/>
    </source>
</evidence>
<dbReference type="AlphaFoldDB" id="A0A1G9LBP5"/>
<evidence type="ECO:0000313" key="4">
    <source>
        <dbReference type="Proteomes" id="UP000198901"/>
    </source>
</evidence>
<dbReference type="STRING" id="563176.SAMN04488090_1338"/>
<evidence type="ECO:0000259" key="2">
    <source>
        <dbReference type="Pfam" id="PF06580"/>
    </source>
</evidence>
<protein>
    <submittedName>
        <fullName evidence="3">Histidine kinase</fullName>
    </submittedName>
</protein>
<evidence type="ECO:0000256" key="1">
    <source>
        <dbReference type="SAM" id="Phobius"/>
    </source>
</evidence>
<gene>
    <name evidence="3" type="ORF">SAMN04488090_1338</name>
</gene>
<dbReference type="GO" id="GO:0000155">
    <property type="term" value="F:phosphorelay sensor kinase activity"/>
    <property type="evidence" value="ECO:0007669"/>
    <property type="project" value="InterPro"/>
</dbReference>
<keyword evidence="1" id="KW-0472">Membrane</keyword>
<dbReference type="InterPro" id="IPR050640">
    <property type="entry name" value="Bact_2-comp_sensor_kinase"/>
</dbReference>
<name>A0A1G9LBP5_9BACT</name>
<feature type="transmembrane region" description="Helical" evidence="1">
    <location>
        <begin position="20"/>
        <end position="40"/>
    </location>
</feature>
<dbReference type="PANTHER" id="PTHR34220">
    <property type="entry name" value="SENSOR HISTIDINE KINASE YPDA"/>
    <property type="match status" value="1"/>
</dbReference>
<dbReference type="Proteomes" id="UP000198901">
    <property type="component" value="Unassembled WGS sequence"/>
</dbReference>
<dbReference type="Pfam" id="PF06580">
    <property type="entry name" value="His_kinase"/>
    <property type="match status" value="1"/>
</dbReference>
<keyword evidence="4" id="KW-1185">Reference proteome</keyword>
<keyword evidence="3" id="KW-0808">Transferase</keyword>
<dbReference type="EMBL" id="FNGS01000002">
    <property type="protein sequence ID" value="SDL58955.1"/>
    <property type="molecule type" value="Genomic_DNA"/>
</dbReference>
<dbReference type="RefSeq" id="WP_093199359.1">
    <property type="nucleotide sequence ID" value="NZ_FNGS01000002.1"/>
</dbReference>